<comment type="caution">
    <text evidence="2">The sequence shown here is derived from an EMBL/GenBank/DDBJ whole genome shotgun (WGS) entry which is preliminary data.</text>
</comment>
<dbReference type="InterPro" id="IPR036597">
    <property type="entry name" value="Fido-like_dom_sf"/>
</dbReference>
<dbReference type="SUPFAM" id="SSF140931">
    <property type="entry name" value="Fic-like"/>
    <property type="match status" value="1"/>
</dbReference>
<sequence length="379" mass="43766">MREYSPLFNMSDRMINLLTEISEEVGRVSVVLSGKMNPLLRKENMIKKVYASLAMEESDISFEQIRGFIYGGNPIDNHKDMRVVKNLYEAYDMSFKLNPYSINDLFFAQKMILSGFTIESAEFREDKAENNDRVIFDSNAIPSRFIPGAVRDIFEWYKKAKLHPVIKCAIVYHEFELLQPFAVGNGPLSRLWLDLLLCKWKDIFFCMSVENELYYRIQEYKELTYSIGRPEESDKFIEFILETILFTLKKAQIEEKIPVWGKESDASFTTGDSIKWEMPLGSGMTVNDEKTVGREVSDGSKNTAVNTNNKTSENIFAKRLGNALGNEVLTTNEIMLRLGMTHKPTFRKNYLNPAIEMGLVEMTVPGKPRSRYQKYRKIS</sequence>
<gene>
    <name evidence="2" type="ORF">EHV10_04420</name>
</gene>
<feature type="domain" description="Fido" evidence="1">
    <location>
        <begin position="100"/>
        <end position="242"/>
    </location>
</feature>
<organism evidence="2 3">
    <name type="scientific">Lachnoanaerobaculum gingivalis</name>
    <dbReference type="NCBI Taxonomy" id="2490855"/>
    <lineage>
        <taxon>Bacteria</taxon>
        <taxon>Bacillati</taxon>
        <taxon>Bacillota</taxon>
        <taxon>Clostridia</taxon>
        <taxon>Lachnospirales</taxon>
        <taxon>Lachnospiraceae</taxon>
        <taxon>Lachnoanaerobaculum</taxon>
    </lineage>
</organism>
<dbReference type="Pfam" id="PF02661">
    <property type="entry name" value="Fic"/>
    <property type="match status" value="1"/>
</dbReference>
<dbReference type="RefSeq" id="WP_128673617.1">
    <property type="nucleotide sequence ID" value="NZ_RRCO01000002.1"/>
</dbReference>
<proteinExistence type="predicted"/>
<evidence type="ECO:0000313" key="3">
    <source>
        <dbReference type="Proteomes" id="UP000272490"/>
    </source>
</evidence>
<protein>
    <submittedName>
        <fullName evidence="2">Fic family protein</fullName>
    </submittedName>
</protein>
<dbReference type="PANTHER" id="PTHR13504:SF38">
    <property type="entry name" value="FIDO DOMAIN-CONTAINING PROTEIN"/>
    <property type="match status" value="1"/>
</dbReference>
<evidence type="ECO:0000259" key="1">
    <source>
        <dbReference type="PROSITE" id="PS51459"/>
    </source>
</evidence>
<dbReference type="InterPro" id="IPR003812">
    <property type="entry name" value="Fido"/>
</dbReference>
<dbReference type="InterPro" id="IPR049514">
    <property type="entry name" value="Fic-like_C"/>
</dbReference>
<evidence type="ECO:0000313" key="2">
    <source>
        <dbReference type="EMBL" id="RRJ25794.1"/>
    </source>
</evidence>
<dbReference type="InterPro" id="IPR040198">
    <property type="entry name" value="Fido_containing"/>
</dbReference>
<dbReference type="OrthoDB" id="9813719at2"/>
<dbReference type="Proteomes" id="UP000272490">
    <property type="component" value="Unassembled WGS sequence"/>
</dbReference>
<dbReference type="EMBL" id="RRCO01000002">
    <property type="protein sequence ID" value="RRJ25794.1"/>
    <property type="molecule type" value="Genomic_DNA"/>
</dbReference>
<reference evidence="2 3" key="1">
    <citation type="submission" date="2018-11" db="EMBL/GenBank/DDBJ databases">
        <title>Genome sequencing of Lachnoanaerobaculum sp. KCOM 2030 (= ChDC B114).</title>
        <authorList>
            <person name="Kook J.-K."/>
            <person name="Park S.-N."/>
            <person name="Lim Y.K."/>
        </authorList>
    </citation>
    <scope>NUCLEOTIDE SEQUENCE [LARGE SCALE GENOMIC DNA]</scope>
    <source>
        <strain evidence="2 3">KCOM 2030</strain>
    </source>
</reference>
<accession>A0A3P3QXF1</accession>
<dbReference type="Pfam" id="PF21247">
    <property type="entry name" value="Fic-like_C"/>
    <property type="match status" value="1"/>
</dbReference>
<dbReference type="PANTHER" id="PTHR13504">
    <property type="entry name" value="FIDO DOMAIN-CONTAINING PROTEIN DDB_G0283145"/>
    <property type="match status" value="1"/>
</dbReference>
<dbReference type="PROSITE" id="PS51459">
    <property type="entry name" value="FIDO"/>
    <property type="match status" value="1"/>
</dbReference>
<keyword evidence="3" id="KW-1185">Reference proteome</keyword>
<name>A0A3P3QXF1_9FIRM</name>
<dbReference type="Gene3D" id="1.10.3290.10">
    <property type="entry name" value="Fido-like domain"/>
    <property type="match status" value="1"/>
</dbReference>
<dbReference type="AlphaFoldDB" id="A0A3P3QXF1"/>